<feature type="domain" description="Enoyl reductase (ER)" evidence="6">
    <location>
        <begin position="10"/>
        <end position="365"/>
    </location>
</feature>
<evidence type="ECO:0000256" key="1">
    <source>
        <dbReference type="ARBA" id="ARBA00022723"/>
    </source>
</evidence>
<dbReference type="Pfam" id="PF00107">
    <property type="entry name" value="ADH_zinc_N"/>
    <property type="match status" value="1"/>
</dbReference>
<comment type="cofactor">
    <cofactor evidence="5">
        <name>Zn(2+)</name>
        <dbReference type="ChEBI" id="CHEBI:29105"/>
    </cofactor>
</comment>
<evidence type="ECO:0000256" key="4">
    <source>
        <dbReference type="ARBA" id="ARBA00023027"/>
    </source>
</evidence>
<dbReference type="PROSITE" id="PS00059">
    <property type="entry name" value="ADH_ZINC"/>
    <property type="match status" value="1"/>
</dbReference>
<keyword evidence="2 5" id="KW-0862">Zinc</keyword>
<comment type="similarity">
    <text evidence="5">Belongs to the zinc-containing alcohol dehydrogenase family.</text>
</comment>
<evidence type="ECO:0000256" key="5">
    <source>
        <dbReference type="RuleBase" id="RU361277"/>
    </source>
</evidence>
<keyword evidence="3" id="KW-0560">Oxidoreductase</keyword>
<organism evidence="7 8">
    <name type="scientific">Caulobacter segnis</name>
    <dbReference type="NCBI Taxonomy" id="88688"/>
    <lineage>
        <taxon>Bacteria</taxon>
        <taxon>Pseudomonadati</taxon>
        <taxon>Pseudomonadota</taxon>
        <taxon>Alphaproteobacteria</taxon>
        <taxon>Caulobacterales</taxon>
        <taxon>Caulobacteraceae</taxon>
        <taxon>Caulobacter</taxon>
    </lineage>
</organism>
<evidence type="ECO:0000313" key="7">
    <source>
        <dbReference type="EMBL" id="USQ95060.1"/>
    </source>
</evidence>
<evidence type="ECO:0000256" key="2">
    <source>
        <dbReference type="ARBA" id="ARBA00022833"/>
    </source>
</evidence>
<dbReference type="InterPro" id="IPR013154">
    <property type="entry name" value="ADH-like_N"/>
</dbReference>
<dbReference type="InterPro" id="IPR036291">
    <property type="entry name" value="NAD(P)-bd_dom_sf"/>
</dbReference>
<dbReference type="PANTHER" id="PTHR43880">
    <property type="entry name" value="ALCOHOL DEHYDROGENASE"/>
    <property type="match status" value="1"/>
</dbReference>
<protein>
    <submittedName>
        <fullName evidence="7">Zn-dependent alcohol dehydrogenase</fullName>
    </submittedName>
</protein>
<accession>A0ABY4ZQW0</accession>
<dbReference type="Gene3D" id="3.40.50.720">
    <property type="entry name" value="NAD(P)-binding Rossmann-like Domain"/>
    <property type="match status" value="1"/>
</dbReference>
<dbReference type="SMART" id="SM00829">
    <property type="entry name" value="PKS_ER"/>
    <property type="match status" value="1"/>
</dbReference>
<keyword evidence="1 5" id="KW-0479">Metal-binding</keyword>
<sequence length="368" mass="39044">MKAAVLREVGKPLEIETVAIGKPGPREVLIRTKAAGVCHSDLHFVEGSYTHPLPAVLGHESAGIVEAVGDEVRTVKVGDHVITCLNPYCGHCEVCLTGHMNLCISPETKRPKGAEPRLFKEDLGGATGRGPMAQFLNLSSFAEMMLVHEHACVAIRKDMPFDRAALIGCSVMTGVGAVMHTSNVRPGETVAVIGCGGVGLATINGAAIAGAGRIIAIDRVASKLALAKTFGATDVVDASAVDDIAKAVLELTGGGVHHSFEAIGLKATAEASFKMLRRGGTANVIGMIPVGTKIELHGVDFLGERRIQGSYMGSNRFPVDMPRLVDFYMSGRLKLDELISRRIKLEEVNSAFDELKRGELARSVIVFD</sequence>
<evidence type="ECO:0000313" key="8">
    <source>
        <dbReference type="Proteomes" id="UP001057520"/>
    </source>
</evidence>
<dbReference type="InterPro" id="IPR020843">
    <property type="entry name" value="ER"/>
</dbReference>
<dbReference type="Gene3D" id="3.90.180.10">
    <property type="entry name" value="Medium-chain alcohol dehydrogenases, catalytic domain"/>
    <property type="match status" value="1"/>
</dbReference>
<proteinExistence type="inferred from homology"/>
<dbReference type="CDD" id="cd08279">
    <property type="entry name" value="Zn_ADH_class_III"/>
    <property type="match status" value="1"/>
</dbReference>
<name>A0ABY4ZQW0_9CAUL</name>
<gene>
    <name evidence="7" type="ORF">MZV50_21240</name>
</gene>
<dbReference type="InterPro" id="IPR011032">
    <property type="entry name" value="GroES-like_sf"/>
</dbReference>
<keyword evidence="8" id="KW-1185">Reference proteome</keyword>
<reference evidence="7 8" key="1">
    <citation type="submission" date="2022-04" db="EMBL/GenBank/DDBJ databases">
        <title>Genome sequence of soybean root-associated Caulobacter segnis RL271.</title>
        <authorList>
            <person name="Longley R."/>
            <person name="Bonito G."/>
            <person name="Trigodet F."/>
            <person name="Crosson S."/>
            <person name="Fiebig A."/>
        </authorList>
    </citation>
    <scope>NUCLEOTIDE SEQUENCE [LARGE SCALE GENOMIC DNA]</scope>
    <source>
        <strain evidence="7 8">RL271</strain>
    </source>
</reference>
<dbReference type="PANTHER" id="PTHR43880:SF12">
    <property type="entry name" value="ALCOHOL DEHYDROGENASE CLASS-3"/>
    <property type="match status" value="1"/>
</dbReference>
<evidence type="ECO:0000259" key="6">
    <source>
        <dbReference type="SMART" id="SM00829"/>
    </source>
</evidence>
<dbReference type="InterPro" id="IPR002328">
    <property type="entry name" value="ADH_Zn_CS"/>
</dbReference>
<dbReference type="InterPro" id="IPR013149">
    <property type="entry name" value="ADH-like_C"/>
</dbReference>
<keyword evidence="4" id="KW-0520">NAD</keyword>
<dbReference type="EMBL" id="CP096040">
    <property type="protein sequence ID" value="USQ95060.1"/>
    <property type="molecule type" value="Genomic_DNA"/>
</dbReference>
<dbReference type="SUPFAM" id="SSF51735">
    <property type="entry name" value="NAD(P)-binding Rossmann-fold domains"/>
    <property type="match status" value="1"/>
</dbReference>
<dbReference type="Proteomes" id="UP001057520">
    <property type="component" value="Chromosome"/>
</dbReference>
<evidence type="ECO:0000256" key="3">
    <source>
        <dbReference type="ARBA" id="ARBA00023002"/>
    </source>
</evidence>
<dbReference type="SUPFAM" id="SSF50129">
    <property type="entry name" value="GroES-like"/>
    <property type="match status" value="2"/>
</dbReference>
<dbReference type="Pfam" id="PF08240">
    <property type="entry name" value="ADH_N"/>
    <property type="match status" value="1"/>
</dbReference>